<dbReference type="PANTHER" id="PTHR14969">
    <property type="entry name" value="SPHINGOSINE-1-PHOSPHATE PHOSPHOHYDROLASE"/>
    <property type="match status" value="1"/>
</dbReference>
<dbReference type="SUPFAM" id="SSF48317">
    <property type="entry name" value="Acid phosphatase/Vanadium-dependent haloperoxidase"/>
    <property type="match status" value="1"/>
</dbReference>
<evidence type="ECO:0000259" key="2">
    <source>
        <dbReference type="SMART" id="SM00014"/>
    </source>
</evidence>
<protein>
    <submittedName>
        <fullName evidence="3">Undecaprenyl-diphosphatase</fullName>
    </submittedName>
</protein>
<keyword evidence="1" id="KW-0472">Membrane</keyword>
<dbReference type="OrthoDB" id="9789113at2"/>
<feature type="transmembrane region" description="Helical" evidence="1">
    <location>
        <begin position="123"/>
        <end position="140"/>
    </location>
</feature>
<evidence type="ECO:0000313" key="3">
    <source>
        <dbReference type="EMBL" id="AZN42682.1"/>
    </source>
</evidence>
<evidence type="ECO:0000313" key="4">
    <source>
        <dbReference type="Proteomes" id="UP000272528"/>
    </source>
</evidence>
<organism evidence="3 4">
    <name type="scientific">Paenibacillus albus</name>
    <dbReference type="NCBI Taxonomy" id="2495582"/>
    <lineage>
        <taxon>Bacteria</taxon>
        <taxon>Bacillati</taxon>
        <taxon>Bacillota</taxon>
        <taxon>Bacilli</taxon>
        <taxon>Bacillales</taxon>
        <taxon>Paenibacillaceae</taxon>
        <taxon>Paenibacillus</taxon>
    </lineage>
</organism>
<feature type="transmembrane region" description="Helical" evidence="1">
    <location>
        <begin position="25"/>
        <end position="43"/>
    </location>
</feature>
<dbReference type="GO" id="GO:0005886">
    <property type="term" value="C:plasma membrane"/>
    <property type="evidence" value="ECO:0007669"/>
    <property type="project" value="InterPro"/>
</dbReference>
<dbReference type="PANTHER" id="PTHR14969:SF58">
    <property type="entry name" value="UNDECAPRENYL-DIPHOSPHATASE BCRC"/>
    <property type="match status" value="1"/>
</dbReference>
<dbReference type="KEGG" id="palb:EJC50_25560"/>
<reference evidence="4" key="1">
    <citation type="submission" date="2018-12" db="EMBL/GenBank/DDBJ databases">
        <title>Genome sequence of Peanibacillus sp.</title>
        <authorList>
            <person name="Subramani G."/>
            <person name="Srinivasan S."/>
            <person name="Kim M.K."/>
        </authorList>
    </citation>
    <scope>NUCLEOTIDE SEQUENCE [LARGE SCALE GENOMIC DNA]</scope>
    <source>
        <strain evidence="4">18JY67-1</strain>
    </source>
</reference>
<dbReference type="EMBL" id="CP034437">
    <property type="protein sequence ID" value="AZN42682.1"/>
    <property type="molecule type" value="Genomic_DNA"/>
</dbReference>
<keyword evidence="1" id="KW-1133">Transmembrane helix</keyword>
<accession>A0A3S9AAA5</accession>
<feature type="domain" description="Phosphatidic acid phosphatase type 2/haloperoxidase" evidence="2">
    <location>
        <begin position="56"/>
        <end position="161"/>
    </location>
</feature>
<sequence length="198" mass="22088">MNYNLFQLINQLAGYWDGIDDVMEIFAQDIVWIMLTILAVLWFSGKEQNQKATFYACLSAGTALMIGAFIISPAVNHPRPFVGHMVHQLIPHVADPSFPSDHSTLAFALAFNVMLYNRKLGKLMFLLAVLTGFARVYVGVHYPADILGGCVLSSIVSIVIFLVRQHIEPLRRFCTRLSGTITVTIQKLVSNLLSTFRA</sequence>
<dbReference type="GO" id="GO:0050380">
    <property type="term" value="F:undecaprenyl-diphosphatase activity"/>
    <property type="evidence" value="ECO:0007669"/>
    <property type="project" value="InterPro"/>
</dbReference>
<keyword evidence="4" id="KW-1185">Reference proteome</keyword>
<name>A0A3S9AAA5_9BACL</name>
<dbReference type="InterPro" id="IPR033879">
    <property type="entry name" value="UPP_Pase"/>
</dbReference>
<dbReference type="RefSeq" id="WP_126018619.1">
    <property type="nucleotide sequence ID" value="NZ_CP034437.1"/>
</dbReference>
<dbReference type="CDD" id="cd03385">
    <property type="entry name" value="PAP2_BcrC_like"/>
    <property type="match status" value="1"/>
</dbReference>
<proteinExistence type="predicted"/>
<gene>
    <name evidence="3" type="ORF">EJC50_25560</name>
</gene>
<dbReference type="AlphaFoldDB" id="A0A3S9AAA5"/>
<evidence type="ECO:0000256" key="1">
    <source>
        <dbReference type="SAM" id="Phobius"/>
    </source>
</evidence>
<dbReference type="Gene3D" id="1.20.144.10">
    <property type="entry name" value="Phosphatidic acid phosphatase type 2/haloperoxidase"/>
    <property type="match status" value="1"/>
</dbReference>
<dbReference type="SMART" id="SM00014">
    <property type="entry name" value="acidPPc"/>
    <property type="match status" value="1"/>
</dbReference>
<dbReference type="Proteomes" id="UP000272528">
    <property type="component" value="Chromosome"/>
</dbReference>
<feature type="transmembrane region" description="Helical" evidence="1">
    <location>
        <begin position="55"/>
        <end position="76"/>
    </location>
</feature>
<dbReference type="InterPro" id="IPR000326">
    <property type="entry name" value="PAP2/HPO"/>
</dbReference>
<dbReference type="Pfam" id="PF01569">
    <property type="entry name" value="PAP2"/>
    <property type="match status" value="1"/>
</dbReference>
<dbReference type="InterPro" id="IPR036938">
    <property type="entry name" value="PAP2/HPO_sf"/>
</dbReference>
<keyword evidence="1" id="KW-0812">Transmembrane</keyword>
<feature type="transmembrane region" description="Helical" evidence="1">
    <location>
        <begin position="146"/>
        <end position="163"/>
    </location>
</feature>